<dbReference type="InterPro" id="IPR000715">
    <property type="entry name" value="Glycosyl_transferase_4"/>
</dbReference>
<evidence type="ECO:0000256" key="8">
    <source>
        <dbReference type="SAM" id="Phobius"/>
    </source>
</evidence>
<keyword evidence="4 8" id="KW-0812">Transmembrane</keyword>
<evidence type="ECO:0000256" key="1">
    <source>
        <dbReference type="ARBA" id="ARBA00004651"/>
    </source>
</evidence>
<feature type="transmembrane region" description="Helical" evidence="8">
    <location>
        <begin position="153"/>
        <end position="172"/>
    </location>
</feature>
<dbReference type="GO" id="GO:0071555">
    <property type="term" value="P:cell wall organization"/>
    <property type="evidence" value="ECO:0007669"/>
    <property type="project" value="TreeGrafter"/>
</dbReference>
<keyword evidence="7" id="KW-0460">Magnesium</keyword>
<feature type="binding site" evidence="7">
    <location>
        <position position="146"/>
    </location>
    <ligand>
        <name>Mg(2+)</name>
        <dbReference type="ChEBI" id="CHEBI:18420"/>
    </ligand>
</feature>
<accession>A0A255XMD4</accession>
<evidence type="ECO:0008006" key="11">
    <source>
        <dbReference type="Google" id="ProtNLM"/>
    </source>
</evidence>
<keyword evidence="10" id="KW-1185">Reference proteome</keyword>
<comment type="caution">
    <text evidence="9">The sequence shown here is derived from an EMBL/GenBank/DDBJ whole genome shotgun (WGS) entry which is preliminary data.</text>
</comment>
<dbReference type="PANTHER" id="PTHR22926:SF3">
    <property type="entry name" value="UNDECAPRENYL-PHOSPHATE ALPHA-N-ACETYLGLUCOSAMINYL 1-PHOSPHATE TRANSFERASE"/>
    <property type="match status" value="1"/>
</dbReference>
<reference evidence="9 10" key="1">
    <citation type="submission" date="2017-07" db="EMBL/GenBank/DDBJ databases">
        <title>Elstera cyanobacteriorum sp. nov., a novel bacterium isolated from cyanobacterial aggregates in a eutrophic lake.</title>
        <authorList>
            <person name="Cai H."/>
        </authorList>
    </citation>
    <scope>NUCLEOTIDE SEQUENCE [LARGE SCALE GENOMIC DNA]</scope>
    <source>
        <strain evidence="9 10">TH019</strain>
    </source>
</reference>
<comment type="cofactor">
    <cofactor evidence="7">
        <name>Mg(2+)</name>
        <dbReference type="ChEBI" id="CHEBI:18420"/>
    </cofactor>
</comment>
<protein>
    <recommendedName>
        <fullName evidence="11">Glycosyl transferase</fullName>
    </recommendedName>
</protein>
<dbReference type="Proteomes" id="UP000216361">
    <property type="component" value="Unassembled WGS sequence"/>
</dbReference>
<dbReference type="GO" id="GO:0005886">
    <property type="term" value="C:plasma membrane"/>
    <property type="evidence" value="ECO:0007669"/>
    <property type="project" value="UniProtKB-SubCell"/>
</dbReference>
<dbReference type="PANTHER" id="PTHR22926">
    <property type="entry name" value="PHOSPHO-N-ACETYLMURAMOYL-PENTAPEPTIDE-TRANSFERASE"/>
    <property type="match status" value="1"/>
</dbReference>
<dbReference type="GO" id="GO:0009103">
    <property type="term" value="P:lipopolysaccharide biosynthetic process"/>
    <property type="evidence" value="ECO:0007669"/>
    <property type="project" value="TreeGrafter"/>
</dbReference>
<evidence type="ECO:0000256" key="2">
    <source>
        <dbReference type="ARBA" id="ARBA00022475"/>
    </source>
</evidence>
<keyword evidence="6 8" id="KW-0472">Membrane</keyword>
<evidence type="ECO:0000256" key="4">
    <source>
        <dbReference type="ARBA" id="ARBA00022692"/>
    </source>
</evidence>
<keyword evidence="5 8" id="KW-1133">Transmembrane helix</keyword>
<dbReference type="GO" id="GO:0044038">
    <property type="term" value="P:cell wall macromolecule biosynthetic process"/>
    <property type="evidence" value="ECO:0007669"/>
    <property type="project" value="TreeGrafter"/>
</dbReference>
<dbReference type="AlphaFoldDB" id="A0A255XMD4"/>
<feature type="transmembrane region" description="Helical" evidence="8">
    <location>
        <begin position="218"/>
        <end position="242"/>
    </location>
</feature>
<evidence type="ECO:0000256" key="7">
    <source>
        <dbReference type="PIRSR" id="PIRSR600715-1"/>
    </source>
</evidence>
<name>A0A255XMD4_9PROT</name>
<feature type="transmembrane region" description="Helical" evidence="8">
    <location>
        <begin position="305"/>
        <end position="325"/>
    </location>
</feature>
<dbReference type="CDD" id="cd06854">
    <property type="entry name" value="GT_WbpL_WbcO_like"/>
    <property type="match status" value="1"/>
</dbReference>
<evidence type="ECO:0000256" key="5">
    <source>
        <dbReference type="ARBA" id="ARBA00022989"/>
    </source>
</evidence>
<feature type="binding site" evidence="7">
    <location>
        <position position="207"/>
    </location>
    <ligand>
        <name>Mg(2+)</name>
        <dbReference type="ChEBI" id="CHEBI:18420"/>
    </ligand>
</feature>
<keyword evidence="2" id="KW-1003">Cell membrane</keyword>
<keyword evidence="3" id="KW-0808">Transferase</keyword>
<dbReference type="OrthoDB" id="9783652at2"/>
<organism evidence="9 10">
    <name type="scientific">Elstera cyanobacteriorum</name>
    <dbReference type="NCBI Taxonomy" id="2022747"/>
    <lineage>
        <taxon>Bacteria</taxon>
        <taxon>Pseudomonadati</taxon>
        <taxon>Pseudomonadota</taxon>
        <taxon>Alphaproteobacteria</taxon>
        <taxon>Rhodospirillales</taxon>
        <taxon>Rhodospirillaceae</taxon>
        <taxon>Elstera</taxon>
    </lineage>
</organism>
<dbReference type="GO" id="GO:0016780">
    <property type="term" value="F:phosphotransferase activity, for other substituted phosphate groups"/>
    <property type="evidence" value="ECO:0007669"/>
    <property type="project" value="InterPro"/>
</dbReference>
<proteinExistence type="predicted"/>
<evidence type="ECO:0000256" key="6">
    <source>
        <dbReference type="ARBA" id="ARBA00023136"/>
    </source>
</evidence>
<feature type="transmembrane region" description="Helical" evidence="8">
    <location>
        <begin position="119"/>
        <end position="141"/>
    </location>
</feature>
<dbReference type="EMBL" id="NOXS01000034">
    <property type="protein sequence ID" value="OYQ17554.1"/>
    <property type="molecule type" value="Genomic_DNA"/>
</dbReference>
<keyword evidence="7" id="KW-0479">Metal-binding</keyword>
<feature type="transmembrane region" description="Helical" evidence="8">
    <location>
        <begin position="179"/>
        <end position="198"/>
    </location>
</feature>
<dbReference type="Pfam" id="PF00953">
    <property type="entry name" value="Glycos_transf_4"/>
    <property type="match status" value="1"/>
</dbReference>
<sequence length="331" mass="35373">MLLIAALSALASLLVTGWLLPWLRRKAMDRPNARSSHVVPTPRGGGLGVLIGLLPGWAALMVWTPGTLLPELTALLSATIVLAWLSFRDDRKPLPPSIRFAVQIAAIAFVLTMQAPDRLVFQGALPLLADRLITGIGWLWFVNLFNFMDGIDGISAIEAGAIGLGTALIAALAFFRFDLAAFGLVYAGCAAAFLWWNWHPAKVFLGDVGSVPLGLLGGWLLLQTALAGALSAALTIPLYYLVDATVTLLWRAYDGEKIWQPHRRHFYQKAVQRGFSHSAVSLRIAGLNALLVALATASLHPILGIGWTGLALGLCATAALMRVFAQGRGAA</sequence>
<evidence type="ECO:0000313" key="9">
    <source>
        <dbReference type="EMBL" id="OYQ17554.1"/>
    </source>
</evidence>
<feature type="transmembrane region" description="Helical" evidence="8">
    <location>
        <begin position="41"/>
        <end position="61"/>
    </location>
</feature>
<feature type="transmembrane region" description="Helical" evidence="8">
    <location>
        <begin position="68"/>
        <end position="87"/>
    </location>
</feature>
<evidence type="ECO:0000313" key="10">
    <source>
        <dbReference type="Proteomes" id="UP000216361"/>
    </source>
</evidence>
<comment type="subcellular location">
    <subcellularLocation>
        <location evidence="1">Cell membrane</location>
        <topology evidence="1">Multi-pass membrane protein</topology>
    </subcellularLocation>
</comment>
<evidence type="ECO:0000256" key="3">
    <source>
        <dbReference type="ARBA" id="ARBA00022679"/>
    </source>
</evidence>
<feature type="transmembrane region" description="Helical" evidence="8">
    <location>
        <begin position="280"/>
        <end position="299"/>
    </location>
</feature>
<gene>
    <name evidence="9" type="ORF">CHR90_15670</name>
</gene>
<dbReference type="GO" id="GO:0046872">
    <property type="term" value="F:metal ion binding"/>
    <property type="evidence" value="ECO:0007669"/>
    <property type="project" value="UniProtKB-KW"/>
</dbReference>